<dbReference type="InterPro" id="IPR013762">
    <property type="entry name" value="Integrase-like_cat_sf"/>
</dbReference>
<dbReference type="GO" id="GO:0015074">
    <property type="term" value="P:DNA integration"/>
    <property type="evidence" value="ECO:0007669"/>
    <property type="project" value="UniProtKB-KW"/>
</dbReference>
<dbReference type="SUPFAM" id="SSF56349">
    <property type="entry name" value="DNA breaking-rejoining enzymes"/>
    <property type="match status" value="1"/>
</dbReference>
<organism evidence="8 9">
    <name type="scientific">Candidatus Parabacteroides intestinipullorum</name>
    <dbReference type="NCBI Taxonomy" id="2838723"/>
    <lineage>
        <taxon>Bacteria</taxon>
        <taxon>Pseudomonadati</taxon>
        <taxon>Bacteroidota</taxon>
        <taxon>Bacteroidia</taxon>
        <taxon>Bacteroidales</taxon>
        <taxon>Tannerellaceae</taxon>
        <taxon>Parabacteroides</taxon>
    </lineage>
</organism>
<evidence type="ECO:0000313" key="8">
    <source>
        <dbReference type="EMBL" id="HIX75568.1"/>
    </source>
</evidence>
<evidence type="ECO:0000256" key="1">
    <source>
        <dbReference type="ARBA" id="ARBA00008857"/>
    </source>
</evidence>
<dbReference type="CDD" id="cd01185">
    <property type="entry name" value="INTN1_C_like"/>
    <property type="match status" value="1"/>
</dbReference>
<dbReference type="PROSITE" id="PS51900">
    <property type="entry name" value="CB"/>
    <property type="match status" value="1"/>
</dbReference>
<dbReference type="PANTHER" id="PTHR30349">
    <property type="entry name" value="PHAGE INTEGRASE-RELATED"/>
    <property type="match status" value="1"/>
</dbReference>
<evidence type="ECO:0000256" key="3">
    <source>
        <dbReference type="ARBA" id="ARBA00023125"/>
    </source>
</evidence>
<dbReference type="Gene3D" id="1.10.443.10">
    <property type="entry name" value="Intergrase catalytic core"/>
    <property type="match status" value="1"/>
</dbReference>
<evidence type="ECO:0000256" key="2">
    <source>
        <dbReference type="ARBA" id="ARBA00022908"/>
    </source>
</evidence>
<dbReference type="InterPro" id="IPR010998">
    <property type="entry name" value="Integrase_recombinase_N"/>
</dbReference>
<feature type="domain" description="Core-binding (CB)" evidence="7">
    <location>
        <begin position="36"/>
        <end position="119"/>
    </location>
</feature>
<dbReference type="GO" id="GO:0003677">
    <property type="term" value="F:DNA binding"/>
    <property type="evidence" value="ECO:0007669"/>
    <property type="project" value="UniProtKB-UniRule"/>
</dbReference>
<comment type="caution">
    <text evidence="8">The sequence shown here is derived from an EMBL/GenBank/DDBJ whole genome shotgun (WGS) entry which is preliminary data.</text>
</comment>
<name>A0A9D2BGU5_9BACT</name>
<keyword evidence="4" id="KW-0233">DNA recombination</keyword>
<gene>
    <name evidence="8" type="ORF">H9977_11140</name>
</gene>
<evidence type="ECO:0000256" key="5">
    <source>
        <dbReference type="PROSITE-ProRule" id="PRU01248"/>
    </source>
</evidence>
<dbReference type="EMBL" id="DXEL01000076">
    <property type="protein sequence ID" value="HIX75568.1"/>
    <property type="molecule type" value="Genomic_DNA"/>
</dbReference>
<dbReference type="Pfam" id="PF00589">
    <property type="entry name" value="Phage_integrase"/>
    <property type="match status" value="1"/>
</dbReference>
<dbReference type="PANTHER" id="PTHR30349:SF64">
    <property type="entry name" value="PROPHAGE INTEGRASE INTD-RELATED"/>
    <property type="match status" value="1"/>
</dbReference>
<evidence type="ECO:0000313" key="9">
    <source>
        <dbReference type="Proteomes" id="UP000886740"/>
    </source>
</evidence>
<sequence>MLTINIRICIRWRLGGWKKKMGREEKKERKPREVRNSFFKFMERERERLRRQGRFGTAANYLTARNSFRAFLEGRDLSFGQLSRRLMADYQDWLKRKGISPNTSSCYMRALRAVYNKAVDEGLTRQAYPFKGVYTGVEKTRKRNLGEKILRDMERLRPVESALRLARDLFLFSFLACGMPFVDMAFLKKEQLREGYLVYRRHKTGKQVVVKLDNRMYDIIQRYERSESPYLFPVVRPEADAAEAYRQYRRGVCRYNRLLKRLGRLVGCSASLSSYAARHSWATQASASNVGLGVISKALGHTQLRTTQVYINDVNDSEVERANRRIMRKVFGETEKMERVK</sequence>
<dbReference type="InterPro" id="IPR011010">
    <property type="entry name" value="DNA_brk_join_enz"/>
</dbReference>
<proteinExistence type="inferred from homology"/>
<dbReference type="InterPro" id="IPR025269">
    <property type="entry name" value="SAM-like_dom"/>
</dbReference>
<dbReference type="InterPro" id="IPR044068">
    <property type="entry name" value="CB"/>
</dbReference>
<reference evidence="8" key="2">
    <citation type="submission" date="2021-04" db="EMBL/GenBank/DDBJ databases">
        <authorList>
            <person name="Gilroy R."/>
        </authorList>
    </citation>
    <scope>NUCLEOTIDE SEQUENCE</scope>
    <source>
        <strain evidence="8">ChiGjej6B6-14162</strain>
    </source>
</reference>
<protein>
    <submittedName>
        <fullName evidence="8">Site-specific integrase</fullName>
    </submittedName>
</protein>
<keyword evidence="3 5" id="KW-0238">DNA-binding</keyword>
<evidence type="ECO:0000259" key="6">
    <source>
        <dbReference type="PROSITE" id="PS51898"/>
    </source>
</evidence>
<accession>A0A9D2BGU5</accession>
<dbReference type="Pfam" id="PF13102">
    <property type="entry name" value="Phage_int_SAM_5"/>
    <property type="match status" value="1"/>
</dbReference>
<dbReference type="InterPro" id="IPR002104">
    <property type="entry name" value="Integrase_catalytic"/>
</dbReference>
<reference evidence="8" key="1">
    <citation type="journal article" date="2021" name="PeerJ">
        <title>Extensive microbial diversity within the chicken gut microbiome revealed by metagenomics and culture.</title>
        <authorList>
            <person name="Gilroy R."/>
            <person name="Ravi A."/>
            <person name="Getino M."/>
            <person name="Pursley I."/>
            <person name="Horton D.L."/>
            <person name="Alikhan N.F."/>
            <person name="Baker D."/>
            <person name="Gharbi K."/>
            <person name="Hall N."/>
            <person name="Watson M."/>
            <person name="Adriaenssens E.M."/>
            <person name="Foster-Nyarko E."/>
            <person name="Jarju S."/>
            <person name="Secka A."/>
            <person name="Antonio M."/>
            <person name="Oren A."/>
            <person name="Chaudhuri R.R."/>
            <person name="La Ragione R."/>
            <person name="Hildebrand F."/>
            <person name="Pallen M.J."/>
        </authorList>
    </citation>
    <scope>NUCLEOTIDE SEQUENCE</scope>
    <source>
        <strain evidence="8">ChiGjej6B6-14162</strain>
    </source>
</reference>
<evidence type="ECO:0000256" key="4">
    <source>
        <dbReference type="ARBA" id="ARBA00023172"/>
    </source>
</evidence>
<dbReference type="GO" id="GO:0006310">
    <property type="term" value="P:DNA recombination"/>
    <property type="evidence" value="ECO:0007669"/>
    <property type="project" value="UniProtKB-KW"/>
</dbReference>
<feature type="domain" description="Tyr recombinase" evidence="6">
    <location>
        <begin position="139"/>
        <end position="324"/>
    </location>
</feature>
<dbReference type="Gene3D" id="1.10.150.130">
    <property type="match status" value="1"/>
</dbReference>
<comment type="similarity">
    <text evidence="1">Belongs to the 'phage' integrase family.</text>
</comment>
<dbReference type="PROSITE" id="PS51898">
    <property type="entry name" value="TYR_RECOMBINASE"/>
    <property type="match status" value="1"/>
</dbReference>
<dbReference type="InterPro" id="IPR050090">
    <property type="entry name" value="Tyrosine_recombinase_XerCD"/>
</dbReference>
<dbReference type="Proteomes" id="UP000886740">
    <property type="component" value="Unassembled WGS sequence"/>
</dbReference>
<evidence type="ECO:0000259" key="7">
    <source>
        <dbReference type="PROSITE" id="PS51900"/>
    </source>
</evidence>
<keyword evidence="2" id="KW-0229">DNA integration</keyword>
<dbReference type="AlphaFoldDB" id="A0A9D2BGU5"/>